<dbReference type="InterPro" id="IPR012318">
    <property type="entry name" value="HTH_CRP"/>
</dbReference>
<name>A0A0A0EB88_9RHOB</name>
<evidence type="ECO:0000256" key="2">
    <source>
        <dbReference type="ARBA" id="ARBA00023125"/>
    </source>
</evidence>
<dbReference type="Gene3D" id="2.60.120.10">
    <property type="entry name" value="Jelly Rolls"/>
    <property type="match status" value="1"/>
</dbReference>
<dbReference type="InterPro" id="IPR036390">
    <property type="entry name" value="WH_DNA-bd_sf"/>
</dbReference>
<dbReference type="STRING" id="1461694.ATO9_16825"/>
<dbReference type="InterPro" id="IPR000595">
    <property type="entry name" value="cNMP-bd_dom"/>
</dbReference>
<keyword evidence="2" id="KW-0238">DNA-binding</keyword>
<dbReference type="SUPFAM" id="SSF46785">
    <property type="entry name" value="Winged helix' DNA-binding domain"/>
    <property type="match status" value="1"/>
</dbReference>
<proteinExistence type="predicted"/>
<evidence type="ECO:0000256" key="1">
    <source>
        <dbReference type="ARBA" id="ARBA00023015"/>
    </source>
</evidence>
<dbReference type="Proteomes" id="UP000030004">
    <property type="component" value="Unassembled WGS sequence"/>
</dbReference>
<dbReference type="Gene3D" id="1.10.10.10">
    <property type="entry name" value="Winged helix-like DNA-binding domain superfamily/Winged helix DNA-binding domain"/>
    <property type="match status" value="1"/>
</dbReference>
<dbReference type="Pfam" id="PF13545">
    <property type="entry name" value="HTH_Crp_2"/>
    <property type="match status" value="1"/>
</dbReference>
<dbReference type="EMBL" id="AQQX01000008">
    <property type="protein sequence ID" value="KGM47729.1"/>
    <property type="molecule type" value="Genomic_DNA"/>
</dbReference>
<evidence type="ECO:0000259" key="4">
    <source>
        <dbReference type="PROSITE" id="PS51063"/>
    </source>
</evidence>
<keyword evidence="3" id="KW-0804">Transcription</keyword>
<accession>A0A0A0EB88</accession>
<sequence length="251" mass="28749">MGGGSCFAARLSRYADLTEHEHTFVSRMEENERRVRHEEVLVEIGQTPENLFILKEGWAVARSRNLNGRTQVVRIYLPGEMIGLPGLGTRNAAHEIAMITDGVVCPFPRDHMTAVYAKAPRLAALLTAISSLDQIALKDRLAMMGVGSARERMAHFLLDVHERLLQTNPELGRRFRLPLRQVDIGEVLGLTKVYVNRLLRGFTDEELIEIQRPYVRMLQPERLRDIAQYTNRYEQLDNSWFPSVRDNELNV</sequence>
<dbReference type="InterPro" id="IPR018490">
    <property type="entry name" value="cNMP-bd_dom_sf"/>
</dbReference>
<dbReference type="Pfam" id="PF00027">
    <property type="entry name" value="cNMP_binding"/>
    <property type="match status" value="1"/>
</dbReference>
<dbReference type="GO" id="GO:0003677">
    <property type="term" value="F:DNA binding"/>
    <property type="evidence" value="ECO:0007669"/>
    <property type="project" value="UniProtKB-KW"/>
</dbReference>
<dbReference type="AlphaFoldDB" id="A0A0A0EB88"/>
<dbReference type="InterPro" id="IPR014710">
    <property type="entry name" value="RmlC-like_jellyroll"/>
</dbReference>
<dbReference type="SUPFAM" id="SSF51206">
    <property type="entry name" value="cAMP-binding domain-like"/>
    <property type="match status" value="1"/>
</dbReference>
<keyword evidence="1" id="KW-0805">Transcription regulation</keyword>
<reference evidence="5 6" key="1">
    <citation type="journal article" date="2015" name="Antonie Van Leeuwenhoek">
        <title>Pseudooceanicola atlanticus gen. nov. sp. nov., isolated from surface seawater of the Atlantic Ocean and reclassification of Oceanicola batsensis, Oceanicola marinus, Oceanicola nitratireducens, Oceanicola nanhaiensis, Oceanicola antarcticus and Oceanicola flagellatus, as Pseudooceanicola batsensis comb. nov., Pseudooceanicola marinus comb. nov., Pseudooceanicola nitratireducens comb. nov., Pseudooceanicola nanhaiensis comb. nov., Pseudooceanicola antarcticus comb. nov., and Pseudooceanicola flagellatus comb. nov.</title>
        <authorList>
            <person name="Lai Q."/>
            <person name="Li G."/>
            <person name="Liu X."/>
            <person name="Du Y."/>
            <person name="Sun F."/>
            <person name="Shao Z."/>
        </authorList>
    </citation>
    <scope>NUCLEOTIDE SEQUENCE [LARGE SCALE GENOMIC DNA]</scope>
    <source>
        <strain evidence="5 6">22II-s11g</strain>
    </source>
</reference>
<evidence type="ECO:0000256" key="3">
    <source>
        <dbReference type="ARBA" id="ARBA00023163"/>
    </source>
</evidence>
<keyword evidence="6" id="KW-1185">Reference proteome</keyword>
<gene>
    <name evidence="5" type="ORF">ATO9_16825</name>
</gene>
<dbReference type="CDD" id="cd00038">
    <property type="entry name" value="CAP_ED"/>
    <property type="match status" value="1"/>
</dbReference>
<feature type="domain" description="HTH crp-type" evidence="4">
    <location>
        <begin position="147"/>
        <end position="221"/>
    </location>
</feature>
<dbReference type="PROSITE" id="PS51063">
    <property type="entry name" value="HTH_CRP_2"/>
    <property type="match status" value="1"/>
</dbReference>
<organism evidence="5 6">
    <name type="scientific">Pseudooceanicola atlanticus</name>
    <dbReference type="NCBI Taxonomy" id="1461694"/>
    <lineage>
        <taxon>Bacteria</taxon>
        <taxon>Pseudomonadati</taxon>
        <taxon>Pseudomonadota</taxon>
        <taxon>Alphaproteobacteria</taxon>
        <taxon>Rhodobacterales</taxon>
        <taxon>Paracoccaceae</taxon>
        <taxon>Pseudooceanicola</taxon>
    </lineage>
</organism>
<evidence type="ECO:0000313" key="6">
    <source>
        <dbReference type="Proteomes" id="UP000030004"/>
    </source>
</evidence>
<dbReference type="InterPro" id="IPR036388">
    <property type="entry name" value="WH-like_DNA-bd_sf"/>
</dbReference>
<protein>
    <recommendedName>
        <fullName evidence="4">HTH crp-type domain-containing protein</fullName>
    </recommendedName>
</protein>
<evidence type="ECO:0000313" key="5">
    <source>
        <dbReference type="EMBL" id="KGM47729.1"/>
    </source>
</evidence>
<dbReference type="GO" id="GO:0006355">
    <property type="term" value="P:regulation of DNA-templated transcription"/>
    <property type="evidence" value="ECO:0007669"/>
    <property type="project" value="InterPro"/>
</dbReference>
<dbReference type="SMART" id="SM00100">
    <property type="entry name" value="cNMP"/>
    <property type="match status" value="1"/>
</dbReference>
<comment type="caution">
    <text evidence="5">The sequence shown here is derived from an EMBL/GenBank/DDBJ whole genome shotgun (WGS) entry which is preliminary data.</text>
</comment>
<dbReference type="eggNOG" id="COG0664">
    <property type="taxonomic scope" value="Bacteria"/>
</dbReference>